<dbReference type="GO" id="GO:0006508">
    <property type="term" value="P:proteolysis"/>
    <property type="evidence" value="ECO:0007669"/>
    <property type="project" value="UniProtKB-KW"/>
</dbReference>
<dbReference type="InterPro" id="IPR011650">
    <property type="entry name" value="Peptidase_M20_dimer"/>
</dbReference>
<evidence type="ECO:0000256" key="5">
    <source>
        <dbReference type="ARBA" id="ARBA00022833"/>
    </source>
</evidence>
<keyword evidence="5" id="KW-0862">Zinc</keyword>
<accession>A0A916QNZ3</accession>
<keyword evidence="9" id="KW-1185">Reference proteome</keyword>
<evidence type="ECO:0000256" key="1">
    <source>
        <dbReference type="ARBA" id="ARBA00006247"/>
    </source>
</evidence>
<evidence type="ECO:0000259" key="7">
    <source>
        <dbReference type="Pfam" id="PF07687"/>
    </source>
</evidence>
<keyword evidence="3" id="KW-0479">Metal-binding</keyword>
<dbReference type="OrthoDB" id="3665926at2"/>
<dbReference type="SUPFAM" id="SSF53187">
    <property type="entry name" value="Zn-dependent exopeptidases"/>
    <property type="match status" value="1"/>
</dbReference>
<dbReference type="RefSeq" id="WP_068810588.1">
    <property type="nucleotide sequence ID" value="NZ_BMIY01000013.1"/>
</dbReference>
<evidence type="ECO:0000256" key="6">
    <source>
        <dbReference type="SAM" id="SignalP"/>
    </source>
</evidence>
<keyword evidence="2" id="KW-0645">Protease</keyword>
<dbReference type="InterPro" id="IPR047177">
    <property type="entry name" value="Pept_M20A"/>
</dbReference>
<sequence length="468" mass="51441">MKLARRLISHIVLPACCLGLASTSLAQGSSSDLIDSQQAVEWLQEFVRIDTVNPPGNEYRAVEFYSEIFDREGIEYETAESAPGRGNIWARLEGGDEPAIILLQHTDVVPADREHWSFEPLSGDLSDGYIYGRGTRDMKGLGIAHLVSFLNLHRSGVELNRDVIFLATADEEAGGMYGVGWLIENHPEIFADAGFLLNEGGGGTRIEDDITFGVEVTQKVPVWLRLNSVDVPGHGSSPRVTSSVTRIVTALNLLLENPFPPRVIDPVQRYFQGLSANMTSDWAASGYADVRSAINDPEFISQLHESRPGHHALLRDTCSMTRFEASNKINVVPPTAWAELDCRILPDKPAEQFVDELTALIEPAGVEVEVIMAFTPAISSTNTQLFRAIENVTGELHPGSRVLPSVSTGFTDSHFTRDLGIISYGFNPMITDVGEHTGVHGNDERVPADLFRQGVEDFYTVLRNVVTR</sequence>
<dbReference type="SUPFAM" id="SSF55031">
    <property type="entry name" value="Bacterial exopeptidase dimerisation domain"/>
    <property type="match status" value="1"/>
</dbReference>
<keyword evidence="4" id="KW-0378">Hydrolase</keyword>
<reference evidence="8" key="2">
    <citation type="submission" date="2020-09" db="EMBL/GenBank/DDBJ databases">
        <authorList>
            <person name="Sun Q."/>
            <person name="Zhou Y."/>
        </authorList>
    </citation>
    <scope>NUCLEOTIDE SEQUENCE</scope>
    <source>
        <strain evidence="8">CGMCC 1.15425</strain>
    </source>
</reference>
<protein>
    <recommendedName>
        <fullName evidence="7">Peptidase M20 dimerisation domain-containing protein</fullName>
    </recommendedName>
</protein>
<feature type="domain" description="Peptidase M20 dimerisation" evidence="7">
    <location>
        <begin position="222"/>
        <end position="367"/>
    </location>
</feature>
<keyword evidence="6" id="KW-0732">Signal</keyword>
<evidence type="ECO:0000256" key="2">
    <source>
        <dbReference type="ARBA" id="ARBA00022670"/>
    </source>
</evidence>
<evidence type="ECO:0000313" key="8">
    <source>
        <dbReference type="EMBL" id="GFZ82691.1"/>
    </source>
</evidence>
<dbReference type="GO" id="GO:0046872">
    <property type="term" value="F:metal ion binding"/>
    <property type="evidence" value="ECO:0007669"/>
    <property type="project" value="UniProtKB-KW"/>
</dbReference>
<dbReference type="PANTHER" id="PTHR45962">
    <property type="entry name" value="N-FATTY-ACYL-AMINO ACID SYNTHASE/HYDROLASE PM20D1"/>
    <property type="match status" value="1"/>
</dbReference>
<feature type="chain" id="PRO_5037410777" description="Peptidase M20 dimerisation domain-containing protein" evidence="6">
    <location>
        <begin position="27"/>
        <end position="468"/>
    </location>
</feature>
<organism evidence="8 9">
    <name type="scientific">Pseudohongiella nitratireducens</name>
    <dbReference type="NCBI Taxonomy" id="1768907"/>
    <lineage>
        <taxon>Bacteria</taxon>
        <taxon>Pseudomonadati</taxon>
        <taxon>Pseudomonadota</taxon>
        <taxon>Gammaproteobacteria</taxon>
        <taxon>Pseudomonadales</taxon>
        <taxon>Pseudohongiellaceae</taxon>
        <taxon>Pseudohongiella</taxon>
    </lineage>
</organism>
<dbReference type="Gene3D" id="1.10.150.900">
    <property type="match status" value="1"/>
</dbReference>
<name>A0A916QNZ3_9GAMM</name>
<dbReference type="PIRSF" id="PIRSF036696">
    <property type="entry name" value="ACY-1"/>
    <property type="match status" value="1"/>
</dbReference>
<dbReference type="EMBL" id="BMIY01000013">
    <property type="protein sequence ID" value="GFZ82691.1"/>
    <property type="molecule type" value="Genomic_DNA"/>
</dbReference>
<evidence type="ECO:0000313" key="9">
    <source>
        <dbReference type="Proteomes" id="UP000627715"/>
    </source>
</evidence>
<reference evidence="8" key="1">
    <citation type="journal article" date="2014" name="Int. J. Syst. Evol. Microbiol.">
        <title>Complete genome sequence of Corynebacterium casei LMG S-19264T (=DSM 44701T), isolated from a smear-ripened cheese.</title>
        <authorList>
            <consortium name="US DOE Joint Genome Institute (JGI-PGF)"/>
            <person name="Walter F."/>
            <person name="Albersmeier A."/>
            <person name="Kalinowski J."/>
            <person name="Ruckert C."/>
        </authorList>
    </citation>
    <scope>NUCLEOTIDE SEQUENCE</scope>
    <source>
        <strain evidence="8">CGMCC 1.15425</strain>
    </source>
</reference>
<evidence type="ECO:0000256" key="3">
    <source>
        <dbReference type="ARBA" id="ARBA00022723"/>
    </source>
</evidence>
<comment type="similarity">
    <text evidence="1">Belongs to the peptidase M20A family.</text>
</comment>
<dbReference type="Pfam" id="PF07687">
    <property type="entry name" value="M20_dimer"/>
    <property type="match status" value="1"/>
</dbReference>
<evidence type="ECO:0000256" key="4">
    <source>
        <dbReference type="ARBA" id="ARBA00022801"/>
    </source>
</evidence>
<gene>
    <name evidence="8" type="ORF">GCM10011403_27900</name>
</gene>
<feature type="signal peptide" evidence="6">
    <location>
        <begin position="1"/>
        <end position="26"/>
    </location>
</feature>
<dbReference type="PANTHER" id="PTHR45962:SF1">
    <property type="entry name" value="N-FATTY-ACYL-AMINO ACID SYNTHASE_HYDROLASE PM20D1"/>
    <property type="match status" value="1"/>
</dbReference>
<comment type="caution">
    <text evidence="8">The sequence shown here is derived from an EMBL/GenBank/DDBJ whole genome shotgun (WGS) entry which is preliminary data.</text>
</comment>
<dbReference type="Gene3D" id="3.40.630.10">
    <property type="entry name" value="Zn peptidases"/>
    <property type="match status" value="1"/>
</dbReference>
<dbReference type="AlphaFoldDB" id="A0A916QNZ3"/>
<dbReference type="GO" id="GO:0008233">
    <property type="term" value="F:peptidase activity"/>
    <property type="evidence" value="ECO:0007669"/>
    <property type="project" value="UniProtKB-KW"/>
</dbReference>
<dbReference type="Proteomes" id="UP000627715">
    <property type="component" value="Unassembled WGS sequence"/>
</dbReference>
<dbReference type="InterPro" id="IPR036264">
    <property type="entry name" value="Bact_exopeptidase_dim_dom"/>
</dbReference>
<dbReference type="InterPro" id="IPR002933">
    <property type="entry name" value="Peptidase_M20"/>
</dbReference>
<dbReference type="Gene3D" id="3.30.70.360">
    <property type="match status" value="1"/>
</dbReference>
<dbReference type="Pfam" id="PF01546">
    <property type="entry name" value="Peptidase_M20"/>
    <property type="match status" value="1"/>
</dbReference>
<proteinExistence type="inferred from homology"/>